<proteinExistence type="predicted"/>
<feature type="domain" description="HTH marR-type" evidence="4">
    <location>
        <begin position="124"/>
        <end position="166"/>
    </location>
</feature>
<dbReference type="AlphaFoldDB" id="A0A6I4T1U2"/>
<dbReference type="OrthoDB" id="7594920at2"/>
<dbReference type="SUPFAM" id="SSF46785">
    <property type="entry name" value="Winged helix' DNA-binding domain"/>
    <property type="match status" value="1"/>
</dbReference>
<comment type="caution">
    <text evidence="5">The sequence shown here is derived from an EMBL/GenBank/DDBJ whole genome shotgun (WGS) entry which is preliminary data.</text>
</comment>
<dbReference type="InterPro" id="IPR036388">
    <property type="entry name" value="WH-like_DNA-bd_sf"/>
</dbReference>
<evidence type="ECO:0000256" key="3">
    <source>
        <dbReference type="ARBA" id="ARBA00023163"/>
    </source>
</evidence>
<dbReference type="Gene3D" id="1.10.10.10">
    <property type="entry name" value="Winged helix-like DNA-binding domain superfamily/Winged helix DNA-binding domain"/>
    <property type="match status" value="1"/>
</dbReference>
<organism evidence="5 6">
    <name type="scientific">Altericroceibacterium endophyticum</name>
    <dbReference type="NCBI Taxonomy" id="1808508"/>
    <lineage>
        <taxon>Bacteria</taxon>
        <taxon>Pseudomonadati</taxon>
        <taxon>Pseudomonadota</taxon>
        <taxon>Alphaproteobacteria</taxon>
        <taxon>Sphingomonadales</taxon>
        <taxon>Erythrobacteraceae</taxon>
        <taxon>Altericroceibacterium</taxon>
    </lineage>
</organism>
<dbReference type="EMBL" id="WTYT01000001">
    <property type="protein sequence ID" value="MXO64858.1"/>
    <property type="molecule type" value="Genomic_DNA"/>
</dbReference>
<dbReference type="PROSITE" id="PS01088">
    <property type="entry name" value="CAP_1"/>
    <property type="match status" value="1"/>
</dbReference>
<evidence type="ECO:0000313" key="6">
    <source>
        <dbReference type="Proteomes" id="UP000438476"/>
    </source>
</evidence>
<dbReference type="InterPro" id="IPR018106">
    <property type="entry name" value="CAP_CS_N"/>
</dbReference>
<keyword evidence="1" id="KW-0805">Transcription regulation</keyword>
<sequence>MEKPSEDVAAGHVLTTLVNRLETVIGRLERNQSSAQTHSDSTFNLRSRAQDLEQNYSSILEVPGRRSVAHPLPRVGIIQWLIFQRSERNRFFSADIFRDPAWDILLDLTLAEIKQQQISISSACLAAQVPPTTALRHIEELEKLGLIERENDPTDKRRRHIKLTNEALRAMANYFQLILQETPSREDLCIERSAIATA</sequence>
<keyword evidence="6" id="KW-1185">Reference proteome</keyword>
<dbReference type="InterPro" id="IPR000835">
    <property type="entry name" value="HTH_MarR-typ"/>
</dbReference>
<evidence type="ECO:0000259" key="4">
    <source>
        <dbReference type="Pfam" id="PF13463"/>
    </source>
</evidence>
<dbReference type="InterPro" id="IPR023187">
    <property type="entry name" value="Tscrpt_reg_MarR-type_CS"/>
</dbReference>
<dbReference type="GO" id="GO:0003677">
    <property type="term" value="F:DNA binding"/>
    <property type="evidence" value="ECO:0007669"/>
    <property type="project" value="UniProtKB-KW"/>
</dbReference>
<evidence type="ECO:0000313" key="5">
    <source>
        <dbReference type="EMBL" id="MXO64858.1"/>
    </source>
</evidence>
<dbReference type="InterPro" id="IPR036390">
    <property type="entry name" value="WH_DNA-bd_sf"/>
</dbReference>
<dbReference type="GO" id="GO:0003700">
    <property type="term" value="F:DNA-binding transcription factor activity"/>
    <property type="evidence" value="ECO:0007669"/>
    <property type="project" value="InterPro"/>
</dbReference>
<dbReference type="Pfam" id="PF13463">
    <property type="entry name" value="HTH_27"/>
    <property type="match status" value="1"/>
</dbReference>
<dbReference type="Proteomes" id="UP000438476">
    <property type="component" value="Unassembled WGS sequence"/>
</dbReference>
<evidence type="ECO:0000256" key="2">
    <source>
        <dbReference type="ARBA" id="ARBA00023125"/>
    </source>
</evidence>
<accession>A0A6I4T1U2</accession>
<gene>
    <name evidence="5" type="ORF">GRI91_03715</name>
</gene>
<evidence type="ECO:0000256" key="1">
    <source>
        <dbReference type="ARBA" id="ARBA00023015"/>
    </source>
</evidence>
<reference evidence="5 6" key="1">
    <citation type="submission" date="2019-12" db="EMBL/GenBank/DDBJ databases">
        <title>Genomic-based taxomic classification of the family Erythrobacteraceae.</title>
        <authorList>
            <person name="Xu L."/>
        </authorList>
    </citation>
    <scope>NUCLEOTIDE SEQUENCE [LARGE SCALE GENOMIC DNA]</scope>
    <source>
        <strain evidence="5 6">LMG 29518</strain>
    </source>
</reference>
<protein>
    <submittedName>
        <fullName evidence="5">Winged helix DNA-binding protein</fullName>
    </submittedName>
</protein>
<keyword evidence="3" id="KW-0804">Transcription</keyword>
<dbReference type="RefSeq" id="WP_160735242.1">
    <property type="nucleotide sequence ID" value="NZ_WTYT01000001.1"/>
</dbReference>
<keyword evidence="2 5" id="KW-0238">DNA-binding</keyword>
<name>A0A6I4T1U2_9SPHN</name>
<dbReference type="PROSITE" id="PS01117">
    <property type="entry name" value="HTH_MARR_1"/>
    <property type="match status" value="1"/>
</dbReference>